<evidence type="ECO:0000313" key="2">
    <source>
        <dbReference type="Proteomes" id="UP001422759"/>
    </source>
</evidence>
<gene>
    <name evidence="1" type="ORF">GCM10009760_55840</name>
</gene>
<dbReference type="Proteomes" id="UP001422759">
    <property type="component" value="Unassembled WGS sequence"/>
</dbReference>
<keyword evidence="2" id="KW-1185">Reference proteome</keyword>
<protein>
    <submittedName>
        <fullName evidence="1">Uncharacterized protein</fullName>
    </submittedName>
</protein>
<comment type="caution">
    <text evidence="1">The sequence shown here is derived from an EMBL/GenBank/DDBJ whole genome shotgun (WGS) entry which is preliminary data.</text>
</comment>
<dbReference type="EMBL" id="BAAANT010000047">
    <property type="protein sequence ID" value="GAA2155695.1"/>
    <property type="molecule type" value="Genomic_DNA"/>
</dbReference>
<sequence>MAQIVVPGPEPDWQPATSPSYNVGRNPAAQFSLWVAAAGSLRMVAGLKPPLDVLAARLRLTLERSWEDLGEVDTAVFRIEGLNFALSQMTYGQPQTWVWLHRSHEDADAALEVLLRALGVGPGAVEFTGGPETGFHYPDGARPAAS</sequence>
<reference evidence="2" key="1">
    <citation type="journal article" date="2019" name="Int. J. Syst. Evol. Microbiol.">
        <title>The Global Catalogue of Microorganisms (GCM) 10K type strain sequencing project: providing services to taxonomists for standard genome sequencing and annotation.</title>
        <authorList>
            <consortium name="The Broad Institute Genomics Platform"/>
            <consortium name="The Broad Institute Genome Sequencing Center for Infectious Disease"/>
            <person name="Wu L."/>
            <person name="Ma J."/>
        </authorList>
    </citation>
    <scope>NUCLEOTIDE SEQUENCE [LARGE SCALE GENOMIC DNA]</scope>
    <source>
        <strain evidence="2">JCM 14560</strain>
    </source>
</reference>
<dbReference type="RefSeq" id="WP_344468746.1">
    <property type="nucleotide sequence ID" value="NZ_BAAANT010000047.1"/>
</dbReference>
<proteinExistence type="predicted"/>
<evidence type="ECO:0000313" key="1">
    <source>
        <dbReference type="EMBL" id="GAA2155695.1"/>
    </source>
</evidence>
<organism evidence="1 2">
    <name type="scientific">Kitasatospora kazusensis</name>
    <dbReference type="NCBI Taxonomy" id="407974"/>
    <lineage>
        <taxon>Bacteria</taxon>
        <taxon>Bacillati</taxon>
        <taxon>Actinomycetota</taxon>
        <taxon>Actinomycetes</taxon>
        <taxon>Kitasatosporales</taxon>
        <taxon>Streptomycetaceae</taxon>
        <taxon>Kitasatospora</taxon>
    </lineage>
</organism>
<accession>A0ABN3A8M7</accession>
<name>A0ABN3A8M7_9ACTN</name>